<dbReference type="AlphaFoldDB" id="A0A5J4NJU5"/>
<gene>
    <name evidence="1" type="ORF">DEA37_0008659</name>
</gene>
<accession>A0A5J4NJU5</accession>
<evidence type="ECO:0000313" key="1">
    <source>
        <dbReference type="EMBL" id="KAA3675827.1"/>
    </source>
</evidence>
<reference evidence="1 2" key="1">
    <citation type="journal article" date="2019" name="Gigascience">
        <title>Whole-genome sequence of the oriental lung fluke Paragonimus westermani.</title>
        <authorList>
            <person name="Oey H."/>
            <person name="Zakrzewski M."/>
            <person name="Narain K."/>
            <person name="Devi K.R."/>
            <person name="Agatsuma T."/>
            <person name="Nawaratna S."/>
            <person name="Gobert G.N."/>
            <person name="Jones M.K."/>
            <person name="Ragan M.A."/>
            <person name="McManus D.P."/>
            <person name="Krause L."/>
        </authorList>
    </citation>
    <scope>NUCLEOTIDE SEQUENCE [LARGE SCALE GENOMIC DNA]</scope>
    <source>
        <strain evidence="1 2">IND2009</strain>
    </source>
</reference>
<comment type="caution">
    <text evidence="1">The sequence shown here is derived from an EMBL/GenBank/DDBJ whole genome shotgun (WGS) entry which is preliminary data.</text>
</comment>
<dbReference type="InterPro" id="IPR030391">
    <property type="entry name" value="MeTrfase_TrmA_CS"/>
</dbReference>
<proteinExistence type="predicted"/>
<dbReference type="InterPro" id="IPR045850">
    <property type="entry name" value="TRM2_met"/>
</dbReference>
<sequence>MFLTAHISPPLTRENRQCLTLIFLSVYPGITNATFHCGSADKVLNNLLSTFPRDSTVVAVVDPPRSGLHFSHFSGYSVSFSFVRPTSNRFQGAPFVPLLAEPVDLFPQTRHIEVILLLQRVCGGEQDKIV</sequence>
<dbReference type="PANTHER" id="PTHR45904:SF2">
    <property type="entry name" value="TRNA (URACIL-5-)-METHYLTRANSFERASE HOMOLOG A"/>
    <property type="match status" value="1"/>
</dbReference>
<dbReference type="Proteomes" id="UP000324629">
    <property type="component" value="Unassembled WGS sequence"/>
</dbReference>
<dbReference type="EMBL" id="QNGE01002291">
    <property type="protein sequence ID" value="KAA3675827.1"/>
    <property type="molecule type" value="Genomic_DNA"/>
</dbReference>
<protein>
    <submittedName>
        <fullName evidence="1">Uncharacterized protein</fullName>
    </submittedName>
</protein>
<dbReference type="InterPro" id="IPR029063">
    <property type="entry name" value="SAM-dependent_MTases_sf"/>
</dbReference>
<dbReference type="PROSITE" id="PS01231">
    <property type="entry name" value="TRMA_2"/>
    <property type="match status" value="1"/>
</dbReference>
<dbReference type="PANTHER" id="PTHR45904">
    <property type="entry name" value="TRNA (URACIL-5-)-METHYLTRANSFERASE"/>
    <property type="match status" value="1"/>
</dbReference>
<organism evidence="1 2">
    <name type="scientific">Paragonimus westermani</name>
    <dbReference type="NCBI Taxonomy" id="34504"/>
    <lineage>
        <taxon>Eukaryota</taxon>
        <taxon>Metazoa</taxon>
        <taxon>Spiralia</taxon>
        <taxon>Lophotrochozoa</taxon>
        <taxon>Platyhelminthes</taxon>
        <taxon>Trematoda</taxon>
        <taxon>Digenea</taxon>
        <taxon>Plagiorchiida</taxon>
        <taxon>Troglotremata</taxon>
        <taxon>Troglotrematidae</taxon>
        <taxon>Paragonimus</taxon>
    </lineage>
</organism>
<dbReference type="Gene3D" id="3.40.50.150">
    <property type="entry name" value="Vaccinia Virus protein VP39"/>
    <property type="match status" value="1"/>
</dbReference>
<name>A0A5J4NJU5_9TREM</name>
<evidence type="ECO:0000313" key="2">
    <source>
        <dbReference type="Proteomes" id="UP000324629"/>
    </source>
</evidence>
<keyword evidence="2" id="KW-1185">Reference proteome</keyword>
<dbReference type="SUPFAM" id="SSF53335">
    <property type="entry name" value="S-adenosyl-L-methionine-dependent methyltransferases"/>
    <property type="match status" value="1"/>
</dbReference>
<dbReference type="GO" id="GO:0003723">
    <property type="term" value="F:RNA binding"/>
    <property type="evidence" value="ECO:0007669"/>
    <property type="project" value="TreeGrafter"/>
</dbReference>